<feature type="transmembrane region" description="Helical" evidence="1">
    <location>
        <begin position="573"/>
        <end position="591"/>
    </location>
</feature>
<dbReference type="InterPro" id="IPR038765">
    <property type="entry name" value="Papain-like_cys_pep_sf"/>
</dbReference>
<feature type="domain" description="Transglutaminase-like" evidence="2">
    <location>
        <begin position="449"/>
        <end position="519"/>
    </location>
</feature>
<evidence type="ECO:0000256" key="1">
    <source>
        <dbReference type="SAM" id="Phobius"/>
    </source>
</evidence>
<dbReference type="SMART" id="SM00460">
    <property type="entry name" value="TGc"/>
    <property type="match status" value="1"/>
</dbReference>
<keyword evidence="1" id="KW-0812">Transmembrane</keyword>
<dbReference type="RefSeq" id="WP_109572454.1">
    <property type="nucleotide sequence ID" value="NZ_UHJL01000001.1"/>
</dbReference>
<proteinExistence type="predicted"/>
<feature type="transmembrane region" description="Helical" evidence="1">
    <location>
        <begin position="112"/>
        <end position="130"/>
    </location>
</feature>
<evidence type="ECO:0000313" key="3">
    <source>
        <dbReference type="EMBL" id="SUQ19985.1"/>
    </source>
</evidence>
<dbReference type="Proteomes" id="UP000255423">
    <property type="component" value="Unassembled WGS sequence"/>
</dbReference>
<reference evidence="3 4" key="1">
    <citation type="submission" date="2017-08" db="EMBL/GenBank/DDBJ databases">
        <authorList>
            <person name="de Groot N.N."/>
        </authorList>
    </citation>
    <scope>NUCLEOTIDE SEQUENCE [LARGE SCALE GENOMIC DNA]</scope>
    <source>
        <strain evidence="3 4">HM2</strain>
    </source>
</reference>
<feature type="transmembrane region" description="Helical" evidence="1">
    <location>
        <begin position="63"/>
        <end position="78"/>
    </location>
</feature>
<dbReference type="AlphaFoldDB" id="A0A380RXJ2"/>
<dbReference type="PANTHER" id="PTHR42736">
    <property type="entry name" value="PROTEIN-GLUTAMINE GAMMA-GLUTAMYLTRANSFERASE"/>
    <property type="match status" value="1"/>
</dbReference>
<keyword evidence="1" id="KW-0472">Membrane</keyword>
<dbReference type="Gene3D" id="3.10.620.30">
    <property type="match status" value="1"/>
</dbReference>
<name>A0A380RXJ2_FIBSU</name>
<feature type="transmembrane region" description="Helical" evidence="1">
    <location>
        <begin position="164"/>
        <end position="183"/>
    </location>
</feature>
<accession>A0A380RXJ2</accession>
<dbReference type="Pfam" id="PF01841">
    <property type="entry name" value="Transglut_core"/>
    <property type="match status" value="1"/>
</dbReference>
<feature type="transmembrane region" description="Helical" evidence="1">
    <location>
        <begin position="20"/>
        <end position="42"/>
    </location>
</feature>
<feature type="transmembrane region" description="Helical" evidence="1">
    <location>
        <begin position="136"/>
        <end position="152"/>
    </location>
</feature>
<dbReference type="PANTHER" id="PTHR42736:SF1">
    <property type="entry name" value="PROTEIN-GLUTAMINE GAMMA-GLUTAMYLTRANSFERASE"/>
    <property type="match status" value="1"/>
</dbReference>
<evidence type="ECO:0000313" key="4">
    <source>
        <dbReference type="Proteomes" id="UP000255423"/>
    </source>
</evidence>
<evidence type="ECO:0000259" key="2">
    <source>
        <dbReference type="SMART" id="SM00460"/>
    </source>
</evidence>
<keyword evidence="1" id="KW-1133">Transmembrane helix</keyword>
<gene>
    <name evidence="3" type="ORF">SAMN05661053_1234</name>
</gene>
<dbReference type="SUPFAM" id="SSF54001">
    <property type="entry name" value="Cysteine proteinases"/>
    <property type="match status" value="1"/>
</dbReference>
<dbReference type="EMBL" id="UHJL01000001">
    <property type="protein sequence ID" value="SUQ19985.1"/>
    <property type="molecule type" value="Genomic_DNA"/>
</dbReference>
<sequence>MMNFREICKTVFFCIVSINLGVSSGLEILGFVFASLFVAFHVKQYLLSKSAMGQRKIPRYRKVFAYGAIVPCALWWVLTPSVELGVSPYLVFIPAWYLLYLAWLQKRSLGNGGYEVFVVFNGVAVLFMGLFQAPRASVISAVVALLLAVYAFGRPHVALYKRLLFVLLYASLCGSSYLGFKYWKSNRYYSGRWAEEYYVKNRVMGFDPVAALGSFSSNYNSKYNSEIVLRVWDTLAPTYLRAAAYEKYVAGIWKLPTKAEKKLYPARYRVDYAVFESEDSAAAAPNVKDVWVQATLNNFGFMFAPANVVGIASKNADSLDYYSTNIFAGANGTRSDWYYYVPDSAETLAIAAHPSADSSSAFSMASDSSFLQIPSKEKSLLDTIATAMSLPSAHLDSDSTNLANRTLDPSQFAVQNLKTIESYFIRNFKYSYVVPGRTPNSKTDPIALFWKTKEGYCEYYATLATLLLRHQEIPARYVTGFAHPEYVPGRPYVTFRRRHSHAWVEVYIDHKWYIFDPTPPLTEMTFAKSSWLSIKLEGVKGRFSYVMHLLKDGQWRRVVDSWQTASERIVSSPVLYIVLAALLLVFALLKFRGRRRQIGQQKVSKNAAQWIALLDDAEKRLARLGFVRAPGETVSAFAKRAEQVLDTARATAQATKKASPKDPHFEQNLSTALKQLREYECNRWKAS</sequence>
<dbReference type="InterPro" id="IPR052901">
    <property type="entry name" value="Bact_TGase-like"/>
</dbReference>
<feature type="transmembrane region" description="Helical" evidence="1">
    <location>
        <begin position="84"/>
        <end position="103"/>
    </location>
</feature>
<organism evidence="3 4">
    <name type="scientific">Fibrobacter succinogenes</name>
    <name type="common">Bacteroides succinogenes</name>
    <dbReference type="NCBI Taxonomy" id="833"/>
    <lineage>
        <taxon>Bacteria</taxon>
        <taxon>Pseudomonadati</taxon>
        <taxon>Fibrobacterota</taxon>
        <taxon>Fibrobacteria</taxon>
        <taxon>Fibrobacterales</taxon>
        <taxon>Fibrobacteraceae</taxon>
        <taxon>Fibrobacter</taxon>
    </lineage>
</organism>
<dbReference type="InterPro" id="IPR002931">
    <property type="entry name" value="Transglutaminase-like"/>
</dbReference>
<protein>
    <submittedName>
        <fullName evidence="3">Transglutaminase-like superfamily protein</fullName>
    </submittedName>
</protein>